<organism evidence="8 9">
    <name type="scientific">Pomacea canaliculata</name>
    <name type="common">Golden apple snail</name>
    <dbReference type="NCBI Taxonomy" id="400727"/>
    <lineage>
        <taxon>Eukaryota</taxon>
        <taxon>Metazoa</taxon>
        <taxon>Spiralia</taxon>
        <taxon>Lophotrochozoa</taxon>
        <taxon>Mollusca</taxon>
        <taxon>Gastropoda</taxon>
        <taxon>Caenogastropoda</taxon>
        <taxon>Architaenioglossa</taxon>
        <taxon>Ampullarioidea</taxon>
        <taxon>Ampullariidae</taxon>
        <taxon>Pomacea</taxon>
    </lineage>
</organism>
<dbReference type="Gene3D" id="3.50.50.60">
    <property type="entry name" value="FAD/NAD(P)-binding domain"/>
    <property type="match status" value="1"/>
</dbReference>
<comment type="similarity">
    <text evidence="2 7">Belongs to the FMO family.</text>
</comment>
<evidence type="ECO:0000313" key="8">
    <source>
        <dbReference type="EMBL" id="PVD18907.1"/>
    </source>
</evidence>
<dbReference type="InterPro" id="IPR036188">
    <property type="entry name" value="FAD/NAD-bd_sf"/>
</dbReference>
<dbReference type="Pfam" id="PF00743">
    <property type="entry name" value="FMO-like"/>
    <property type="match status" value="1"/>
</dbReference>
<comment type="caution">
    <text evidence="8">The sequence shown here is derived from an EMBL/GenBank/DDBJ whole genome shotgun (WGS) entry which is preliminary data.</text>
</comment>
<keyword evidence="6 7" id="KW-0560">Oxidoreductase</keyword>
<sequence length="239" mass="26476">MVKRVAIIGGGVQWTCSHEELYRRGSEYKIRRSKDGVFDAVIVCSGHHGEKHIPRFPGLGEFKGQILHSHDYRKPLDFTGKRVLVVGLGNSGGDIASEIGQVGQKVLPFSWGQMLAAADLSERLDHDLYGLTSSSLPNGFALFISDDLASRIICGKVKVKEDVKSFSTSSVEFVDGTVEDIDAVIFATGYHIRFPFMEKEVEKLVHVHCYSSPSGSITFIHVCQKQIRVRQPNTSPKKE</sequence>
<dbReference type="GO" id="GO:0050660">
    <property type="term" value="F:flavin adenine dinucleotide binding"/>
    <property type="evidence" value="ECO:0007669"/>
    <property type="project" value="InterPro"/>
</dbReference>
<dbReference type="InterPro" id="IPR020946">
    <property type="entry name" value="Flavin_mOase-like"/>
</dbReference>
<dbReference type="AlphaFoldDB" id="A0A2T7NCM8"/>
<dbReference type="EMBL" id="PZQS01000014">
    <property type="protein sequence ID" value="PVD18907.1"/>
    <property type="molecule type" value="Genomic_DNA"/>
</dbReference>
<evidence type="ECO:0000313" key="9">
    <source>
        <dbReference type="Proteomes" id="UP000245119"/>
    </source>
</evidence>
<keyword evidence="7" id="KW-0503">Monooxygenase</keyword>
<dbReference type="SUPFAM" id="SSF51905">
    <property type="entry name" value="FAD/NAD(P)-binding domain"/>
    <property type="match status" value="1"/>
</dbReference>
<protein>
    <recommendedName>
        <fullName evidence="7">Flavin-containing monooxygenase</fullName>
        <ecNumber evidence="7">1.-.-.-</ecNumber>
    </recommendedName>
</protein>
<keyword evidence="5" id="KW-0521">NADP</keyword>
<accession>A0A2T7NCM8</accession>
<evidence type="ECO:0000256" key="2">
    <source>
        <dbReference type="ARBA" id="ARBA00009183"/>
    </source>
</evidence>
<dbReference type="Proteomes" id="UP000245119">
    <property type="component" value="Linkage Group LG14"/>
</dbReference>
<evidence type="ECO:0000256" key="4">
    <source>
        <dbReference type="ARBA" id="ARBA00022827"/>
    </source>
</evidence>
<evidence type="ECO:0000256" key="1">
    <source>
        <dbReference type="ARBA" id="ARBA00001974"/>
    </source>
</evidence>
<proteinExistence type="inferred from homology"/>
<dbReference type="PANTHER" id="PTHR23023">
    <property type="entry name" value="DIMETHYLANILINE MONOOXYGENASE"/>
    <property type="match status" value="1"/>
</dbReference>
<dbReference type="EC" id="1.-.-.-" evidence="7"/>
<keyword evidence="4 7" id="KW-0274">FAD</keyword>
<dbReference type="OrthoDB" id="66881at2759"/>
<dbReference type="GO" id="GO:0004499">
    <property type="term" value="F:N,N-dimethylaniline monooxygenase activity"/>
    <property type="evidence" value="ECO:0007669"/>
    <property type="project" value="InterPro"/>
</dbReference>
<name>A0A2T7NCM8_POMCA</name>
<evidence type="ECO:0000256" key="6">
    <source>
        <dbReference type="ARBA" id="ARBA00023002"/>
    </source>
</evidence>
<dbReference type="FunFam" id="3.50.50.60:FF:000042">
    <property type="entry name" value="Dimethylaniline monooxygenase [N-oxide-forming]"/>
    <property type="match status" value="1"/>
</dbReference>
<evidence type="ECO:0000256" key="5">
    <source>
        <dbReference type="ARBA" id="ARBA00022857"/>
    </source>
</evidence>
<gene>
    <name evidence="8" type="ORF">C0Q70_21466</name>
</gene>
<dbReference type="InterPro" id="IPR050346">
    <property type="entry name" value="FMO-like"/>
</dbReference>
<keyword evidence="9" id="KW-1185">Reference proteome</keyword>
<comment type="cofactor">
    <cofactor evidence="1 7">
        <name>FAD</name>
        <dbReference type="ChEBI" id="CHEBI:57692"/>
    </cofactor>
</comment>
<evidence type="ECO:0000256" key="3">
    <source>
        <dbReference type="ARBA" id="ARBA00022630"/>
    </source>
</evidence>
<dbReference type="FunFam" id="3.50.50.60:FF:000023">
    <property type="entry name" value="Dimethylaniline monooxygenase [N-oxide-forming]"/>
    <property type="match status" value="1"/>
</dbReference>
<keyword evidence="3 7" id="KW-0285">Flavoprotein</keyword>
<dbReference type="GO" id="GO:0050661">
    <property type="term" value="F:NADP binding"/>
    <property type="evidence" value="ECO:0007669"/>
    <property type="project" value="InterPro"/>
</dbReference>
<reference evidence="8 9" key="1">
    <citation type="submission" date="2018-04" db="EMBL/GenBank/DDBJ databases">
        <title>The genome of golden apple snail Pomacea canaliculata provides insight into stress tolerance and invasive adaptation.</title>
        <authorList>
            <person name="Liu C."/>
            <person name="Liu B."/>
            <person name="Ren Y."/>
            <person name="Zhang Y."/>
            <person name="Wang H."/>
            <person name="Li S."/>
            <person name="Jiang F."/>
            <person name="Yin L."/>
            <person name="Zhang G."/>
            <person name="Qian W."/>
            <person name="Fan W."/>
        </authorList>
    </citation>
    <scope>NUCLEOTIDE SEQUENCE [LARGE SCALE GENOMIC DNA]</scope>
    <source>
        <strain evidence="8">SZHN2017</strain>
        <tissue evidence="8">Muscle</tissue>
    </source>
</reference>
<evidence type="ECO:0000256" key="7">
    <source>
        <dbReference type="RuleBase" id="RU361177"/>
    </source>
</evidence>